<dbReference type="PANTHER" id="PTHR38134:SF2">
    <property type="entry name" value="GALACTOKINASE"/>
    <property type="match status" value="1"/>
</dbReference>
<dbReference type="KEGG" id="fam:OYT1_ch1541"/>
<accession>A0A2Z6GCP3</accession>
<dbReference type="AlphaFoldDB" id="A0A2Z6GCP3"/>
<sequence>MPHLLVDISSHGYGHVSQTAPVVNELARRIPDLKVTLRTGAPPTLLAQRFQCEFLHIPLTLDFGMKMVSAIEVQVEASHAAYKAWHTGWDDRVAHEARAMRELSPDLLLANVPYLSLAAAKVAGVRAVAMCSLNWADIYRHYCRGLVGSDVIHRQMLDAYGQAEAFLRIQPAMPMSDLPNLHSVACIATPGRALRAELAQRLQLERGERCVLVAMGGMEFRLPMERWPRLSGVRWLVPAAWGVERSDTIAFDTLEMSFSDLLASCDAVLTKPGYGTFAEAACVGVPVLYAARRDWPESPYLVEWLERHVPCLEVEHAHLQNGALTDQLHTLWSSSLIGVAQPTGIHEAAEYLARQLEMSISKS</sequence>
<keyword evidence="2" id="KW-1185">Reference proteome</keyword>
<dbReference type="RefSeq" id="WP_062627460.1">
    <property type="nucleotide sequence ID" value="NZ_AP018738.1"/>
</dbReference>
<dbReference type="Proteomes" id="UP000033070">
    <property type="component" value="Chromosome"/>
</dbReference>
<dbReference type="OrthoDB" id="503106at2"/>
<reference evidence="1 2" key="1">
    <citation type="submission" date="2018-06" db="EMBL/GenBank/DDBJ databases">
        <title>OYT1 Genome Sequencing.</title>
        <authorList>
            <person name="Kato S."/>
            <person name="Itoh T."/>
            <person name="Ohkuma M."/>
        </authorList>
    </citation>
    <scope>NUCLEOTIDE SEQUENCE [LARGE SCALE GENOMIC DNA]</scope>
    <source>
        <strain evidence="1 2">OYT1</strain>
    </source>
</reference>
<evidence type="ECO:0000313" key="2">
    <source>
        <dbReference type="Proteomes" id="UP000033070"/>
    </source>
</evidence>
<dbReference type="SUPFAM" id="SSF53756">
    <property type="entry name" value="UDP-Glycosyltransferase/glycogen phosphorylase"/>
    <property type="match status" value="1"/>
</dbReference>
<name>A0A2Z6GCP3_9PROT</name>
<gene>
    <name evidence="1" type="ORF">OYT1_ch1541</name>
</gene>
<evidence type="ECO:0008006" key="3">
    <source>
        <dbReference type="Google" id="ProtNLM"/>
    </source>
</evidence>
<dbReference type="Gene3D" id="3.40.50.2000">
    <property type="entry name" value="Glycogen Phosphorylase B"/>
    <property type="match status" value="1"/>
</dbReference>
<dbReference type="EMBL" id="AP018738">
    <property type="protein sequence ID" value="BBE51089.1"/>
    <property type="molecule type" value="Genomic_DNA"/>
</dbReference>
<proteinExistence type="predicted"/>
<protein>
    <recommendedName>
        <fullName evidence="3">UDP-N-acetylglucosamine--N-acetylmuramyl-(Pentapeptide) pyrophosphoryl-undecaprenol N-acetylglucosamine transferase</fullName>
    </recommendedName>
</protein>
<evidence type="ECO:0000313" key="1">
    <source>
        <dbReference type="EMBL" id="BBE51089.1"/>
    </source>
</evidence>
<organism evidence="1 2">
    <name type="scientific">Ferriphaselus amnicola</name>
    <dbReference type="NCBI Taxonomy" id="1188319"/>
    <lineage>
        <taxon>Bacteria</taxon>
        <taxon>Pseudomonadati</taxon>
        <taxon>Pseudomonadota</taxon>
        <taxon>Betaproteobacteria</taxon>
        <taxon>Nitrosomonadales</taxon>
        <taxon>Gallionellaceae</taxon>
        <taxon>Ferriphaselus</taxon>
    </lineage>
</organism>
<dbReference type="STRING" id="1188319.OYT1_02352"/>
<dbReference type="PANTHER" id="PTHR38134">
    <property type="entry name" value="SLR1395 PROTEIN"/>
    <property type="match status" value="1"/>
</dbReference>
<dbReference type="InterPro" id="IPR053205">
    <property type="entry name" value="GHMP_kinase_L-arabinokinase"/>
</dbReference>